<sequence>MSDSKVTVVDLRDLTGDPPSDLVGGLLVVDHAGCLVEHAETYLSLLSESMVTAVVCVAVGEIDTGNPLDGVVLDLPPALWRATVLWVGDHHGIDWAPDSSSPRPAGHSGDTLDSMIAALQVSELFDHVVAAADELSGPAVNPGIRLVSSAADPAELAEARAAAVRSLCVGGTSSPHDLETLIRQSYARTGEGSTLSGRVQAAGTEAVQRIDHVRELARELATPKALFGPNRAGRQLGKQVGWAGQAAENHRRVVAEVLNRMDGHLQVGHPSVADVTELGAPEPRTADSGEIAENLRAEVDTLLDQGVALSTLAQELRHVAANTAPQGCTAALDEVRAKGPLSLGMPAFPRWPLRPALLPLIFLSCAAVAFLLAPGWLSGGVLAVLWFLSGWVLLGRRPDAEDEAGLGATVVPALLTYGLAGLSGTAVGVVAGLLLEGQFTAPPPVGQLVAVVAVLLTVTAATVSWRSATQSWRDGLRVNEIRVAVDELTRLAEETAVREWLPMRHRQIVSAAAAEVAGGLEEIAATLEEAGNRLFAASRPSAATAGAARMARPVPHELYAVVRGDLLDVCRTALDPAWPAAEAALRTAQGVYARRLDRLLGEYGVEVRQHGLLAANRFSRSHGPRDDLTALVWSQSPAALAALRTDVDGDMTQLCRSSQLGYLSRTAEPGLLRFAPAQLRRVLEQDGLRNELVSDLGIVWSDGGEYVGALRLVPLRPESVRQVLGGVQ</sequence>
<evidence type="ECO:0000313" key="3">
    <source>
        <dbReference type="Proteomes" id="UP001519332"/>
    </source>
</evidence>
<evidence type="ECO:0000256" key="1">
    <source>
        <dbReference type="SAM" id="Phobius"/>
    </source>
</evidence>
<gene>
    <name evidence="2" type="ORF">JOF56_005198</name>
</gene>
<dbReference type="EMBL" id="JAGINW010000001">
    <property type="protein sequence ID" value="MBP2324813.1"/>
    <property type="molecule type" value="Genomic_DNA"/>
</dbReference>
<keyword evidence="1" id="KW-0472">Membrane</keyword>
<keyword evidence="1" id="KW-0812">Transmembrane</keyword>
<accession>A0ABS4TK64</accession>
<dbReference type="RefSeq" id="WP_209642089.1">
    <property type="nucleotide sequence ID" value="NZ_JAGINW010000001.1"/>
</dbReference>
<name>A0ABS4TK64_9PSEU</name>
<protein>
    <submittedName>
        <fullName evidence="2">Uncharacterized protein</fullName>
    </submittedName>
</protein>
<organism evidence="2 3">
    <name type="scientific">Kibdelosporangium banguiense</name>
    <dbReference type="NCBI Taxonomy" id="1365924"/>
    <lineage>
        <taxon>Bacteria</taxon>
        <taxon>Bacillati</taxon>
        <taxon>Actinomycetota</taxon>
        <taxon>Actinomycetes</taxon>
        <taxon>Pseudonocardiales</taxon>
        <taxon>Pseudonocardiaceae</taxon>
        <taxon>Kibdelosporangium</taxon>
    </lineage>
</organism>
<dbReference type="Proteomes" id="UP001519332">
    <property type="component" value="Unassembled WGS sequence"/>
</dbReference>
<feature type="transmembrane region" description="Helical" evidence="1">
    <location>
        <begin position="376"/>
        <end position="394"/>
    </location>
</feature>
<proteinExistence type="predicted"/>
<evidence type="ECO:0000313" key="2">
    <source>
        <dbReference type="EMBL" id="MBP2324813.1"/>
    </source>
</evidence>
<feature type="transmembrane region" description="Helical" evidence="1">
    <location>
        <begin position="406"/>
        <end position="433"/>
    </location>
</feature>
<keyword evidence="1" id="KW-1133">Transmembrane helix</keyword>
<keyword evidence="3" id="KW-1185">Reference proteome</keyword>
<comment type="caution">
    <text evidence="2">The sequence shown here is derived from an EMBL/GenBank/DDBJ whole genome shotgun (WGS) entry which is preliminary data.</text>
</comment>
<feature type="transmembrane region" description="Helical" evidence="1">
    <location>
        <begin position="445"/>
        <end position="465"/>
    </location>
</feature>
<reference evidence="2 3" key="1">
    <citation type="submission" date="2021-03" db="EMBL/GenBank/DDBJ databases">
        <title>Sequencing the genomes of 1000 actinobacteria strains.</title>
        <authorList>
            <person name="Klenk H.-P."/>
        </authorList>
    </citation>
    <scope>NUCLEOTIDE SEQUENCE [LARGE SCALE GENOMIC DNA]</scope>
    <source>
        <strain evidence="2 3">DSM 46670</strain>
    </source>
</reference>